<organism evidence="1 2">
    <name type="scientific">Crotalaria pallida</name>
    <name type="common">Smooth rattlebox</name>
    <name type="synonym">Crotalaria striata</name>
    <dbReference type="NCBI Taxonomy" id="3830"/>
    <lineage>
        <taxon>Eukaryota</taxon>
        <taxon>Viridiplantae</taxon>
        <taxon>Streptophyta</taxon>
        <taxon>Embryophyta</taxon>
        <taxon>Tracheophyta</taxon>
        <taxon>Spermatophyta</taxon>
        <taxon>Magnoliopsida</taxon>
        <taxon>eudicotyledons</taxon>
        <taxon>Gunneridae</taxon>
        <taxon>Pentapetalae</taxon>
        <taxon>rosids</taxon>
        <taxon>fabids</taxon>
        <taxon>Fabales</taxon>
        <taxon>Fabaceae</taxon>
        <taxon>Papilionoideae</taxon>
        <taxon>50 kb inversion clade</taxon>
        <taxon>genistoids sensu lato</taxon>
        <taxon>core genistoids</taxon>
        <taxon>Crotalarieae</taxon>
        <taxon>Crotalaria</taxon>
    </lineage>
</organism>
<reference evidence="1 2" key="1">
    <citation type="submission" date="2024-01" db="EMBL/GenBank/DDBJ databases">
        <title>The genomes of 5 underutilized Papilionoideae crops provide insights into root nodulation and disease resistanc.</title>
        <authorList>
            <person name="Yuan L."/>
        </authorList>
    </citation>
    <scope>NUCLEOTIDE SEQUENCE [LARGE SCALE GENOMIC DNA]</scope>
    <source>
        <strain evidence="1">ZHUSHIDOU_FW_LH</strain>
        <tissue evidence="1">Leaf</tissue>
    </source>
</reference>
<sequence>MEPERSKPLHNFSMPRLKWGNQRLLRCINLTTSTPTHQPSSNNKRKLPLPFSNTIDDINAVREKLMIDLRLAANNLKVSIFDQRSNLGSPKKKKNKLVEASKEKMVNGRREFCVSLTKEEVDQDFWALVGTKPPRRPKKRPRILQRQLDTLFPGLWLTEVNAESYKVPDDPE</sequence>
<dbReference type="PANTHER" id="PTHR33130:SF87">
    <property type="entry name" value="DUF1639 FAMILY PROTEIN"/>
    <property type="match status" value="1"/>
</dbReference>
<name>A0AAN9EAN9_CROPI</name>
<protein>
    <submittedName>
        <fullName evidence="1">Uncharacterized protein</fullName>
    </submittedName>
</protein>
<evidence type="ECO:0000313" key="2">
    <source>
        <dbReference type="Proteomes" id="UP001372338"/>
    </source>
</evidence>
<dbReference type="Proteomes" id="UP001372338">
    <property type="component" value="Unassembled WGS sequence"/>
</dbReference>
<gene>
    <name evidence="1" type="ORF">RIF29_34979</name>
</gene>
<dbReference type="EMBL" id="JAYWIO010000007">
    <property type="protein sequence ID" value="KAK7251627.1"/>
    <property type="molecule type" value="Genomic_DNA"/>
</dbReference>
<evidence type="ECO:0000313" key="1">
    <source>
        <dbReference type="EMBL" id="KAK7251627.1"/>
    </source>
</evidence>
<comment type="caution">
    <text evidence="1">The sequence shown here is derived from an EMBL/GenBank/DDBJ whole genome shotgun (WGS) entry which is preliminary data.</text>
</comment>
<keyword evidence="2" id="KW-1185">Reference proteome</keyword>
<dbReference type="AlphaFoldDB" id="A0AAN9EAN9"/>
<proteinExistence type="predicted"/>
<dbReference type="PANTHER" id="PTHR33130">
    <property type="entry name" value="PUTATIVE (DUF1639)-RELATED"/>
    <property type="match status" value="1"/>
</dbReference>
<dbReference type="InterPro" id="IPR012438">
    <property type="entry name" value="DUF1639"/>
</dbReference>
<accession>A0AAN9EAN9</accession>
<dbReference type="Pfam" id="PF07797">
    <property type="entry name" value="DUF1639"/>
    <property type="match status" value="1"/>
</dbReference>